<feature type="binding site" evidence="9">
    <location>
        <position position="278"/>
    </location>
    <ligand>
        <name>ATP</name>
        <dbReference type="ChEBI" id="CHEBI:30616"/>
    </ligand>
</feature>
<keyword evidence="6 9" id="KW-0460">Magnesium</keyword>
<keyword evidence="4 9" id="KW-0418">Kinase</keyword>
<keyword evidence="5 9" id="KW-0067">ATP-binding</keyword>
<proteinExistence type="inferred from homology"/>
<dbReference type="Gene3D" id="3.40.1190.20">
    <property type="match status" value="1"/>
</dbReference>
<evidence type="ECO:0000256" key="7">
    <source>
        <dbReference type="ARBA" id="ARBA00022958"/>
    </source>
</evidence>
<keyword evidence="7 9" id="KW-0630">Potassium</keyword>
<dbReference type="CDD" id="cd01174">
    <property type="entry name" value="ribokinase"/>
    <property type="match status" value="1"/>
</dbReference>
<feature type="binding site" evidence="9">
    <location>
        <position position="141"/>
    </location>
    <ligand>
        <name>substrate</name>
    </ligand>
</feature>
<evidence type="ECO:0000259" key="11">
    <source>
        <dbReference type="Pfam" id="PF00294"/>
    </source>
</evidence>
<feature type="domain" description="Carbohydrate kinase PfkB" evidence="11">
    <location>
        <begin position="1"/>
        <end position="295"/>
    </location>
</feature>
<feature type="binding site" evidence="9">
    <location>
        <begin position="11"/>
        <end position="13"/>
    </location>
    <ligand>
        <name>substrate</name>
    </ligand>
</feature>
<dbReference type="GO" id="GO:0046872">
    <property type="term" value="F:metal ion binding"/>
    <property type="evidence" value="ECO:0007669"/>
    <property type="project" value="UniProtKB-KW"/>
</dbReference>
<comment type="activity regulation">
    <text evidence="9">Activated by a monovalent cation that binds near, but not in, the active site. The most likely occupant of the site in vivo is potassium. Ion binding induces a conformational change that may alter substrate affinity.</text>
</comment>
<evidence type="ECO:0000256" key="10">
    <source>
        <dbReference type="NCBIfam" id="TIGR02152"/>
    </source>
</evidence>
<dbReference type="HAMAP" id="MF_01987">
    <property type="entry name" value="Ribokinase"/>
    <property type="match status" value="1"/>
</dbReference>
<keyword evidence="9" id="KW-0963">Cytoplasm</keyword>
<reference evidence="12 13" key="1">
    <citation type="submission" date="2017-10" db="EMBL/GenBank/DDBJ databases">
        <title>The draft genome sequence of Lewinella nigricans NBRC 102662.</title>
        <authorList>
            <person name="Wang K."/>
        </authorList>
    </citation>
    <scope>NUCLEOTIDE SEQUENCE [LARGE SCALE GENOMIC DNA]</scope>
    <source>
        <strain evidence="12 13">NBRC 102662</strain>
    </source>
</reference>
<name>A0A2D0NBM0_FLAN2</name>
<dbReference type="PANTHER" id="PTHR10584">
    <property type="entry name" value="SUGAR KINASE"/>
    <property type="match status" value="1"/>
</dbReference>
<comment type="pathway">
    <text evidence="9">Carbohydrate metabolism; D-ribose degradation; D-ribose 5-phosphate from beta-D-ribopyranose: step 2/2.</text>
</comment>
<protein>
    <recommendedName>
        <fullName evidence="9 10">Ribokinase</fullName>
        <shortName evidence="9">RK</shortName>
        <ecNumber evidence="9 10">2.7.1.15</ecNumber>
    </recommendedName>
</protein>
<keyword evidence="8 9" id="KW-0119">Carbohydrate metabolism</keyword>
<dbReference type="GO" id="GO:0019303">
    <property type="term" value="P:D-ribose catabolic process"/>
    <property type="evidence" value="ECO:0007669"/>
    <property type="project" value="UniProtKB-UniRule"/>
</dbReference>
<keyword evidence="2 9" id="KW-0479">Metal-binding</keyword>
<feature type="binding site" evidence="9">
    <location>
        <begin position="221"/>
        <end position="226"/>
    </location>
    <ligand>
        <name>ATP</name>
        <dbReference type="ChEBI" id="CHEBI:30616"/>
    </ligand>
</feature>
<dbReference type="GO" id="GO:0005524">
    <property type="term" value="F:ATP binding"/>
    <property type="evidence" value="ECO:0007669"/>
    <property type="project" value="UniProtKB-UniRule"/>
</dbReference>
<evidence type="ECO:0000313" key="13">
    <source>
        <dbReference type="Proteomes" id="UP000223913"/>
    </source>
</evidence>
<evidence type="ECO:0000256" key="2">
    <source>
        <dbReference type="ARBA" id="ARBA00022723"/>
    </source>
</evidence>
<evidence type="ECO:0000256" key="5">
    <source>
        <dbReference type="ARBA" id="ARBA00022840"/>
    </source>
</evidence>
<dbReference type="Pfam" id="PF00294">
    <property type="entry name" value="PfkB"/>
    <property type="match status" value="1"/>
</dbReference>
<dbReference type="EC" id="2.7.1.15" evidence="9 10"/>
<comment type="catalytic activity">
    <reaction evidence="9">
        <text>D-ribose + ATP = D-ribose 5-phosphate + ADP + H(+)</text>
        <dbReference type="Rhea" id="RHEA:13697"/>
        <dbReference type="ChEBI" id="CHEBI:15378"/>
        <dbReference type="ChEBI" id="CHEBI:30616"/>
        <dbReference type="ChEBI" id="CHEBI:47013"/>
        <dbReference type="ChEBI" id="CHEBI:78346"/>
        <dbReference type="ChEBI" id="CHEBI:456216"/>
        <dbReference type="EC" id="2.7.1.15"/>
    </reaction>
</comment>
<evidence type="ECO:0000313" key="12">
    <source>
        <dbReference type="EMBL" id="PHN05894.1"/>
    </source>
</evidence>
<evidence type="ECO:0000256" key="3">
    <source>
        <dbReference type="ARBA" id="ARBA00022741"/>
    </source>
</evidence>
<dbReference type="Proteomes" id="UP000223913">
    <property type="component" value="Unassembled WGS sequence"/>
</dbReference>
<organism evidence="12 13">
    <name type="scientific">Flavilitoribacter nigricans (strain ATCC 23147 / DSM 23189 / NBRC 102662 / NCIMB 1420 / SS-2)</name>
    <name type="common">Lewinella nigricans</name>
    <dbReference type="NCBI Taxonomy" id="1122177"/>
    <lineage>
        <taxon>Bacteria</taxon>
        <taxon>Pseudomonadati</taxon>
        <taxon>Bacteroidota</taxon>
        <taxon>Saprospiria</taxon>
        <taxon>Saprospirales</taxon>
        <taxon>Lewinellaceae</taxon>
        <taxon>Flavilitoribacter</taxon>
    </lineage>
</organism>
<dbReference type="InterPro" id="IPR011877">
    <property type="entry name" value="Ribokinase"/>
</dbReference>
<accession>A0A2D0NBM0</accession>
<feature type="binding site" evidence="9">
    <location>
        <position position="185"/>
    </location>
    <ligand>
        <name>ATP</name>
        <dbReference type="ChEBI" id="CHEBI:30616"/>
    </ligand>
</feature>
<feature type="binding site" evidence="9">
    <location>
        <position position="289"/>
    </location>
    <ligand>
        <name>K(+)</name>
        <dbReference type="ChEBI" id="CHEBI:29103"/>
    </ligand>
</feature>
<dbReference type="InterPro" id="IPR029056">
    <property type="entry name" value="Ribokinase-like"/>
</dbReference>
<comment type="subcellular location">
    <subcellularLocation>
        <location evidence="9">Cytoplasm</location>
    </subcellularLocation>
</comment>
<gene>
    <name evidence="9 12" type="primary">rbsK</name>
    <name evidence="12" type="ORF">CRP01_13000</name>
</gene>
<evidence type="ECO:0000256" key="4">
    <source>
        <dbReference type="ARBA" id="ARBA00022777"/>
    </source>
</evidence>
<feature type="binding site" evidence="9">
    <location>
        <position position="287"/>
    </location>
    <ligand>
        <name>K(+)</name>
        <dbReference type="ChEBI" id="CHEBI:29103"/>
    </ligand>
</feature>
<dbReference type="OrthoDB" id="9775849at2"/>
<dbReference type="SUPFAM" id="SSF53613">
    <property type="entry name" value="Ribokinase-like"/>
    <property type="match status" value="1"/>
</dbReference>
<feature type="binding site" evidence="9">
    <location>
        <position position="254"/>
    </location>
    <ligand>
        <name>substrate</name>
    </ligand>
</feature>
<keyword evidence="3 9" id="KW-0547">Nucleotide-binding</keyword>
<dbReference type="NCBIfam" id="TIGR02152">
    <property type="entry name" value="D_ribokin_bact"/>
    <property type="match status" value="1"/>
</dbReference>
<dbReference type="EMBL" id="PDUD01000019">
    <property type="protein sequence ID" value="PHN05894.1"/>
    <property type="molecule type" value="Genomic_DNA"/>
</dbReference>
<comment type="caution">
    <text evidence="9">Lacks conserved residue(s) required for the propagation of feature annotation.</text>
</comment>
<feature type="binding site" evidence="9">
    <location>
        <position position="293"/>
    </location>
    <ligand>
        <name>K(+)</name>
        <dbReference type="ChEBI" id="CHEBI:29103"/>
    </ligand>
</feature>
<dbReference type="PRINTS" id="PR00990">
    <property type="entry name" value="RIBOKINASE"/>
</dbReference>
<dbReference type="UniPathway" id="UPA00916">
    <property type="reaction ID" value="UER00889"/>
</dbReference>
<dbReference type="AlphaFoldDB" id="A0A2D0NBM0"/>
<feature type="active site" description="Proton acceptor" evidence="9">
    <location>
        <position position="254"/>
    </location>
</feature>
<evidence type="ECO:0000256" key="6">
    <source>
        <dbReference type="ARBA" id="ARBA00022842"/>
    </source>
</evidence>
<dbReference type="RefSeq" id="WP_099150486.1">
    <property type="nucleotide sequence ID" value="NZ_PDUD01000019.1"/>
</dbReference>
<dbReference type="InterPro" id="IPR002139">
    <property type="entry name" value="Ribo/fructo_kinase"/>
</dbReference>
<comment type="subunit">
    <text evidence="9">Homodimer.</text>
</comment>
<feature type="binding site" evidence="9">
    <location>
        <position position="248"/>
    </location>
    <ligand>
        <name>K(+)</name>
        <dbReference type="ChEBI" id="CHEBI:29103"/>
    </ligand>
</feature>
<evidence type="ECO:0000256" key="8">
    <source>
        <dbReference type="ARBA" id="ARBA00023277"/>
    </source>
</evidence>
<feature type="binding site" evidence="9">
    <location>
        <position position="250"/>
    </location>
    <ligand>
        <name>K(+)</name>
        <dbReference type="ChEBI" id="CHEBI:29103"/>
    </ligand>
</feature>
<dbReference type="PANTHER" id="PTHR10584:SF166">
    <property type="entry name" value="RIBOKINASE"/>
    <property type="match status" value="1"/>
</dbReference>
<keyword evidence="1 9" id="KW-0808">Transferase</keyword>
<dbReference type="InterPro" id="IPR011611">
    <property type="entry name" value="PfkB_dom"/>
</dbReference>
<sequence>MGKVMVVGSSNTDMVVTSARMPLAGETVLGNDFSMIPGGKGANQAVAAARAGAEVAFIAKTGADDFGRKAIEDYRKDGIRTDLILTDPRVASGVAMIVVDAANGQNSIVVAPGANSYLSPQDIQGHAASIGEVEVLLVQLEIPPESVRQALEIAKAAGVRTVLNPAPAQSLDDELLSLVDIITPNESETRILTGIDPVDDAAIRRAAGLLLEQVQEAVVITLGARGVFFQDQTAPGTFIPTREVQAIDTTAAGDVFNGYLAALLADGQEFQKAIRLANEAAGISVTRKGAQPSIPYWRELAG</sequence>
<evidence type="ECO:0000256" key="1">
    <source>
        <dbReference type="ARBA" id="ARBA00022679"/>
    </source>
</evidence>
<dbReference type="GO" id="GO:0005829">
    <property type="term" value="C:cytosol"/>
    <property type="evidence" value="ECO:0007669"/>
    <property type="project" value="TreeGrafter"/>
</dbReference>
<keyword evidence="13" id="KW-1185">Reference proteome</keyword>
<comment type="function">
    <text evidence="9">Catalyzes the phosphorylation of ribose at O-5 in a reaction requiring ATP and magnesium. The resulting D-ribose-5-phosphate can then be used either for sythesis of nucleotides, histidine, and tryptophan, or as a component of the pentose phosphate pathway.</text>
</comment>
<comment type="caution">
    <text evidence="12">The sequence shown here is derived from an EMBL/GenBank/DDBJ whole genome shotgun (WGS) entry which is preliminary data.</text>
</comment>
<feature type="binding site" evidence="9">
    <location>
        <position position="284"/>
    </location>
    <ligand>
        <name>K(+)</name>
        <dbReference type="ChEBI" id="CHEBI:29103"/>
    </ligand>
</feature>
<comment type="similarity">
    <text evidence="9">Belongs to the carbohydrate kinase PfkB family. Ribokinase subfamily.</text>
</comment>
<evidence type="ECO:0000256" key="9">
    <source>
        <dbReference type="HAMAP-Rule" id="MF_01987"/>
    </source>
</evidence>
<comment type="cofactor">
    <cofactor evidence="9">
        <name>Mg(2+)</name>
        <dbReference type="ChEBI" id="CHEBI:18420"/>
    </cofactor>
    <text evidence="9">Requires a divalent cation, most likely magnesium in vivo, as an electrophilic catalyst to aid phosphoryl group transfer. It is the chelate of the metal and the nucleotide that is the actual substrate.</text>
</comment>
<feature type="binding site" evidence="9">
    <location>
        <begin position="39"/>
        <end position="43"/>
    </location>
    <ligand>
        <name>substrate</name>
    </ligand>
</feature>
<feature type="binding site" evidence="9">
    <location>
        <begin position="253"/>
        <end position="254"/>
    </location>
    <ligand>
        <name>ATP</name>
        <dbReference type="ChEBI" id="CHEBI:30616"/>
    </ligand>
</feature>
<dbReference type="GO" id="GO:0004747">
    <property type="term" value="F:ribokinase activity"/>
    <property type="evidence" value="ECO:0007669"/>
    <property type="project" value="UniProtKB-UniRule"/>
</dbReference>